<dbReference type="InterPro" id="IPR004172">
    <property type="entry name" value="L27_dom"/>
</dbReference>
<dbReference type="Pfam" id="PF00018">
    <property type="entry name" value="SH3_1"/>
    <property type="match status" value="1"/>
</dbReference>
<dbReference type="SMART" id="SM00228">
    <property type="entry name" value="PDZ"/>
    <property type="match status" value="1"/>
</dbReference>
<dbReference type="PROSITE" id="PS50002">
    <property type="entry name" value="SH3"/>
    <property type="match status" value="1"/>
</dbReference>
<accession>A0A7M5U3J4</accession>
<evidence type="ECO:0000313" key="8">
    <source>
        <dbReference type="EnsemblMetazoa" id="CLYHEMP005793.1"/>
    </source>
</evidence>
<dbReference type="PROSITE" id="PS50106">
    <property type="entry name" value="PDZ"/>
    <property type="match status" value="1"/>
</dbReference>
<dbReference type="InterPro" id="IPR008145">
    <property type="entry name" value="GK/Ca_channel_bsu"/>
</dbReference>
<sequence length="535" mass="61290">MTPEDNLADICLDNVLEELGKSNIENKEVLSKVLENPKFQKLLQIHTTLHEPLTHDKKDQYVALCIEIASELKKFEEDNKCDELSQIMLKPHFRSLIEAYESITHETYREDNFLPSEDEINKGPPVRVVGLSKNDKEPLGISLGKHKDGCIFIQRILRGTLVDRQGLFNVGDIIKEINGEPVGTDPDEVLQQMQSNGGGVTVKCIPAFKDSRTSKCQVHMRCHFEYSPNEDKDFPKGETGLSFQPCDILEIIDQTDSDWWQAKHIDESKTGIIPSLKLEQTRKAANLIPKNKQNKILGKFQKKGKKKIVYQTCKNSIFDCFDVRLYEEVAKMPAIENKVIAFVGTQGLGKKSVITRLLSNYADRYVSVVPDTSREPREDEEQKKGYNFMNKEEMHKDILAGKYYEWGEDKGNYYGSKLSSIRDIINSGKIALVDCEASALKFLRTAEFMPFIVFFNAPDMQTLQKYNQQSNSKVSTREELDRIIEESADISETYHHYFDKTIEGGNAEQSYNTLREVIEARSNMTHQWVPISWVY</sequence>
<comment type="similarity">
    <text evidence="1">Belongs to the MAGUK family.</text>
</comment>
<dbReference type="InterPro" id="IPR001452">
    <property type="entry name" value="SH3_domain"/>
</dbReference>
<dbReference type="InterPro" id="IPR001478">
    <property type="entry name" value="PDZ"/>
</dbReference>
<dbReference type="Gene3D" id="1.10.287.650">
    <property type="entry name" value="L27 domain"/>
    <property type="match status" value="1"/>
</dbReference>
<dbReference type="Gene3D" id="3.40.50.300">
    <property type="entry name" value="P-loop containing nucleotide triphosphate hydrolases"/>
    <property type="match status" value="1"/>
</dbReference>
<feature type="domain" description="L27" evidence="7">
    <location>
        <begin position="54"/>
        <end position="111"/>
    </location>
</feature>
<dbReference type="SUPFAM" id="SSF50156">
    <property type="entry name" value="PDZ domain-like"/>
    <property type="match status" value="1"/>
</dbReference>
<dbReference type="InterPro" id="IPR036892">
    <property type="entry name" value="L27_dom_sf"/>
</dbReference>
<dbReference type="InterPro" id="IPR014775">
    <property type="entry name" value="L27_C"/>
</dbReference>
<evidence type="ECO:0000259" key="5">
    <source>
        <dbReference type="PROSITE" id="PS50052"/>
    </source>
</evidence>
<dbReference type="EnsemblMetazoa" id="CLYHEMT005793.1">
    <property type="protein sequence ID" value="CLYHEMP005793.1"/>
    <property type="gene ID" value="CLYHEMG005793"/>
</dbReference>
<dbReference type="InterPro" id="IPR027417">
    <property type="entry name" value="P-loop_NTPase"/>
</dbReference>
<feature type="domain" description="Guanylate kinase-like" evidence="5">
    <location>
        <begin position="337"/>
        <end position="519"/>
    </location>
</feature>
<organism evidence="8 9">
    <name type="scientific">Clytia hemisphaerica</name>
    <dbReference type="NCBI Taxonomy" id="252671"/>
    <lineage>
        <taxon>Eukaryota</taxon>
        <taxon>Metazoa</taxon>
        <taxon>Cnidaria</taxon>
        <taxon>Hydrozoa</taxon>
        <taxon>Hydroidolina</taxon>
        <taxon>Leptothecata</taxon>
        <taxon>Obeliida</taxon>
        <taxon>Clytiidae</taxon>
        <taxon>Clytia</taxon>
    </lineage>
</organism>
<dbReference type="PROSITE" id="PS50052">
    <property type="entry name" value="GUANYLATE_KINASE_2"/>
    <property type="match status" value="1"/>
</dbReference>
<dbReference type="Pfam" id="PF00595">
    <property type="entry name" value="PDZ"/>
    <property type="match status" value="1"/>
</dbReference>
<dbReference type="Proteomes" id="UP000594262">
    <property type="component" value="Unplaced"/>
</dbReference>
<dbReference type="InterPro" id="IPR036028">
    <property type="entry name" value="SH3-like_dom_sf"/>
</dbReference>
<dbReference type="Gene3D" id="2.30.30.40">
    <property type="entry name" value="SH3 Domains"/>
    <property type="match status" value="1"/>
</dbReference>
<dbReference type="SMART" id="SM00072">
    <property type="entry name" value="GuKc"/>
    <property type="match status" value="1"/>
</dbReference>
<evidence type="ECO:0000256" key="1">
    <source>
        <dbReference type="ARBA" id="ARBA00007014"/>
    </source>
</evidence>
<protein>
    <submittedName>
        <fullName evidence="8">Uncharacterized protein</fullName>
    </submittedName>
</protein>
<evidence type="ECO:0000256" key="3">
    <source>
        <dbReference type="PROSITE-ProRule" id="PRU00192"/>
    </source>
</evidence>
<reference evidence="8" key="1">
    <citation type="submission" date="2021-01" db="UniProtKB">
        <authorList>
            <consortium name="EnsemblMetazoa"/>
        </authorList>
    </citation>
    <scope>IDENTIFICATION</scope>
</reference>
<dbReference type="Pfam" id="PF02828">
    <property type="entry name" value="L27"/>
    <property type="match status" value="1"/>
</dbReference>
<feature type="domain" description="PDZ" evidence="6">
    <location>
        <begin position="128"/>
        <end position="202"/>
    </location>
</feature>
<dbReference type="RefSeq" id="XP_066911884.1">
    <property type="nucleotide sequence ID" value="XM_067055783.1"/>
</dbReference>
<dbReference type="InterPro" id="IPR008144">
    <property type="entry name" value="Guanylate_kin-like_dom"/>
</dbReference>
<evidence type="ECO:0000256" key="2">
    <source>
        <dbReference type="ARBA" id="ARBA00022443"/>
    </source>
</evidence>
<dbReference type="SUPFAM" id="SSF52540">
    <property type="entry name" value="P-loop containing nucleoside triphosphate hydrolases"/>
    <property type="match status" value="1"/>
</dbReference>
<dbReference type="Gene3D" id="2.30.42.10">
    <property type="match status" value="1"/>
</dbReference>
<dbReference type="OrthoDB" id="65789at2759"/>
<proteinExistence type="inferred from homology"/>
<dbReference type="SUPFAM" id="SSF101288">
    <property type="entry name" value="L27 domain"/>
    <property type="match status" value="1"/>
</dbReference>
<dbReference type="Pfam" id="PF00625">
    <property type="entry name" value="Guanylate_kin"/>
    <property type="match status" value="1"/>
</dbReference>
<evidence type="ECO:0000259" key="7">
    <source>
        <dbReference type="PROSITE" id="PS51022"/>
    </source>
</evidence>
<name>A0A7M5U3J4_9CNID</name>
<dbReference type="SMART" id="SM00326">
    <property type="entry name" value="SH3"/>
    <property type="match status" value="1"/>
</dbReference>
<keyword evidence="9" id="KW-1185">Reference proteome</keyword>
<feature type="domain" description="SH3" evidence="4">
    <location>
        <begin position="215"/>
        <end position="283"/>
    </location>
</feature>
<keyword evidence="2 3" id="KW-0728">SH3 domain</keyword>
<dbReference type="AlphaFoldDB" id="A0A7M5U3J4"/>
<dbReference type="InterPro" id="IPR036034">
    <property type="entry name" value="PDZ_sf"/>
</dbReference>
<dbReference type="PANTHER" id="PTHR23122">
    <property type="entry name" value="MEMBRANE-ASSOCIATED GUANYLATE KINASE MAGUK"/>
    <property type="match status" value="1"/>
</dbReference>
<evidence type="ECO:0000313" key="9">
    <source>
        <dbReference type="Proteomes" id="UP000594262"/>
    </source>
</evidence>
<evidence type="ECO:0000259" key="6">
    <source>
        <dbReference type="PROSITE" id="PS50106"/>
    </source>
</evidence>
<dbReference type="InterPro" id="IPR050716">
    <property type="entry name" value="MAGUK"/>
</dbReference>
<dbReference type="GeneID" id="136799097"/>
<evidence type="ECO:0000259" key="4">
    <source>
        <dbReference type="PROSITE" id="PS50002"/>
    </source>
</evidence>
<dbReference type="PROSITE" id="PS51022">
    <property type="entry name" value="L27"/>
    <property type="match status" value="1"/>
</dbReference>
<dbReference type="SMART" id="SM00569">
    <property type="entry name" value="L27"/>
    <property type="match status" value="2"/>
</dbReference>
<dbReference type="SUPFAM" id="SSF50044">
    <property type="entry name" value="SH3-domain"/>
    <property type="match status" value="1"/>
</dbReference>